<evidence type="ECO:0000259" key="3">
    <source>
        <dbReference type="Pfam" id="PF14285"/>
    </source>
</evidence>
<organism evidence="4 5">
    <name type="scientific">Candidatus Choladousia intestinavium</name>
    <dbReference type="NCBI Taxonomy" id="2840727"/>
    <lineage>
        <taxon>Bacteria</taxon>
        <taxon>Bacillati</taxon>
        <taxon>Bacillota</taxon>
        <taxon>Clostridia</taxon>
        <taxon>Lachnospirales</taxon>
        <taxon>Lachnospiraceae</taxon>
        <taxon>Lachnospiraceae incertae sedis</taxon>
        <taxon>Candidatus Choladousia</taxon>
    </lineage>
</organism>
<dbReference type="AlphaFoldDB" id="A0A9D1D8N6"/>
<feature type="region of interest" description="Disordered" evidence="1">
    <location>
        <begin position="1"/>
        <end position="29"/>
    </location>
</feature>
<dbReference type="EMBL" id="DVGK01000069">
    <property type="protein sequence ID" value="HIR13455.1"/>
    <property type="molecule type" value="Genomic_DNA"/>
</dbReference>
<feature type="compositionally biased region" description="Basic and acidic residues" evidence="1">
    <location>
        <begin position="102"/>
        <end position="112"/>
    </location>
</feature>
<feature type="compositionally biased region" description="Polar residues" evidence="1">
    <location>
        <begin position="92"/>
        <end position="101"/>
    </location>
</feature>
<evidence type="ECO:0000256" key="1">
    <source>
        <dbReference type="SAM" id="MobiDB-lite"/>
    </source>
</evidence>
<reference evidence="4" key="2">
    <citation type="journal article" date="2021" name="PeerJ">
        <title>Extensive microbial diversity within the chicken gut microbiome revealed by metagenomics and culture.</title>
        <authorList>
            <person name="Gilroy R."/>
            <person name="Ravi A."/>
            <person name="Getino M."/>
            <person name="Pursley I."/>
            <person name="Horton D.L."/>
            <person name="Alikhan N.F."/>
            <person name="Baker D."/>
            <person name="Gharbi K."/>
            <person name="Hall N."/>
            <person name="Watson M."/>
            <person name="Adriaenssens E.M."/>
            <person name="Foster-Nyarko E."/>
            <person name="Jarju S."/>
            <person name="Secka A."/>
            <person name="Antonio M."/>
            <person name="Oren A."/>
            <person name="Chaudhuri R.R."/>
            <person name="La Ragione R."/>
            <person name="Hildebrand F."/>
            <person name="Pallen M.J."/>
        </authorList>
    </citation>
    <scope>NUCLEOTIDE SEQUENCE</scope>
    <source>
        <strain evidence="4">ChiSjej4B22-8148</strain>
    </source>
</reference>
<comment type="caution">
    <text evidence="4">The sequence shown here is derived from an EMBL/GenBank/DDBJ whole genome shotgun (WGS) entry which is preliminary data.</text>
</comment>
<name>A0A9D1D8N6_9FIRM</name>
<feature type="domain" description="DUF4367" evidence="3">
    <location>
        <begin position="237"/>
        <end position="346"/>
    </location>
</feature>
<feature type="transmembrane region" description="Helical" evidence="2">
    <location>
        <begin position="160"/>
        <end position="179"/>
    </location>
</feature>
<reference evidence="4" key="1">
    <citation type="submission" date="2020-10" db="EMBL/GenBank/DDBJ databases">
        <authorList>
            <person name="Gilroy R."/>
        </authorList>
    </citation>
    <scope>NUCLEOTIDE SEQUENCE</scope>
    <source>
        <strain evidence="4">ChiSjej4B22-8148</strain>
    </source>
</reference>
<dbReference type="Pfam" id="PF14285">
    <property type="entry name" value="DUF4367"/>
    <property type="match status" value="1"/>
</dbReference>
<evidence type="ECO:0000313" key="5">
    <source>
        <dbReference type="Proteomes" id="UP000886757"/>
    </source>
</evidence>
<keyword evidence="2" id="KW-0812">Transmembrane</keyword>
<feature type="compositionally biased region" description="Acidic residues" evidence="1">
    <location>
        <begin position="77"/>
        <end position="87"/>
    </location>
</feature>
<accession>A0A9D1D8N6</accession>
<dbReference type="InterPro" id="IPR025377">
    <property type="entry name" value="DUF4367"/>
</dbReference>
<evidence type="ECO:0000313" key="4">
    <source>
        <dbReference type="EMBL" id="HIR13455.1"/>
    </source>
</evidence>
<keyword evidence="2" id="KW-0472">Membrane</keyword>
<gene>
    <name evidence="4" type="ORF">IAB31_05990</name>
</gene>
<sequence length="351" mass="41034">MKETTKDKPGKGDKISPIRIDQEVLDDPRMDEFIRESLKKEADELEAELNSDPSLEGIKAPDDMFEKLVAKLKEEGVWEEEAEEPEEKESRQTVQQDSQENGDSKEVSKENVSDEGTLEQDLEKLYSMLPKEDQEALKLGRAVSEKKKRRSVKRKKRLKILKRAGVAAAMLVLVFGISMTSDANRKLVMQVWDGVAERFGVKLEVDYIDDGIVESQRKEEEEAFEEIKQKTGIREIDFLYLPESMKFESYVIDDKTNEIRIYYLYKETIFYILIYQAENQRSSYQYLDGNFVFKETYTNDQNIEMEIWEAKQENNSMAYAASFHHDDYSYVCNGEIEYSEFMKILKFFVVD</sequence>
<keyword evidence="2" id="KW-1133">Transmembrane helix</keyword>
<dbReference type="Proteomes" id="UP000886757">
    <property type="component" value="Unassembled WGS sequence"/>
</dbReference>
<evidence type="ECO:0000256" key="2">
    <source>
        <dbReference type="SAM" id="Phobius"/>
    </source>
</evidence>
<protein>
    <submittedName>
        <fullName evidence="4">DUF4367 domain-containing protein</fullName>
    </submittedName>
</protein>
<proteinExistence type="predicted"/>
<feature type="region of interest" description="Disordered" evidence="1">
    <location>
        <begin position="76"/>
        <end position="116"/>
    </location>
</feature>